<reference evidence="1" key="1">
    <citation type="submission" date="2023-03" db="EMBL/GenBank/DDBJ databases">
        <title>Chromosome-level genomes of two armyworms, Mythimna separata and Mythimna loreyi, provide insights into the biosynthesis and reception of sex pheromones.</title>
        <authorList>
            <person name="Zhao H."/>
        </authorList>
    </citation>
    <scope>NUCLEOTIDE SEQUENCE</scope>
    <source>
        <strain evidence="1">BeijingLab</strain>
    </source>
</reference>
<dbReference type="EMBL" id="CM056800">
    <property type="protein sequence ID" value="KAJ8709558.1"/>
    <property type="molecule type" value="Genomic_DNA"/>
</dbReference>
<name>A0ACC2Q838_9NEOP</name>
<sequence length="432" mass="49642">MKLEWDSELAFLAQILANQCLGGRGDLCRATDRFPNPSQTIAIIRYKYPDWEYLKPNNTEKGLNEEKLIFAMNKFFKSTHALRKTVTKEIIMNCPPSQELPDINLKFYLNLIRGGSTHIGCGISAYTKLKISDGSKTMQNNVQIVCNISDAPKLKQSVYRVVPPSPVQGYTKRCGCPRGYKETRSCLCERDLAFQWNGQQDADLKQDPIQTRLENNEDNNEAMFAEQPQLSIHDFSENKNKQTNGIETPHSMFKSRNIIRLKGNQSDVYSPEENNAENIDKFSEITSAIIPKNKHINSRLTNDRPSLDIKLSKSQNSKPAIIEDTFDDIIFKVNSYVDKETTTERIIDIAEENLVDIATDKTDEDAENPERRTSIVTNRRQRLQLNPFSRKNKNEELHQILLRRPNHIDALRLLINQPRKSIYSSETETFEL</sequence>
<gene>
    <name evidence="1" type="ORF">PYW08_009562</name>
</gene>
<comment type="caution">
    <text evidence="1">The sequence shown here is derived from an EMBL/GenBank/DDBJ whole genome shotgun (WGS) entry which is preliminary data.</text>
</comment>
<keyword evidence="2" id="KW-1185">Reference proteome</keyword>
<evidence type="ECO:0000313" key="2">
    <source>
        <dbReference type="Proteomes" id="UP001231649"/>
    </source>
</evidence>
<protein>
    <submittedName>
        <fullName evidence="1">Uncharacterized protein</fullName>
    </submittedName>
</protein>
<accession>A0ACC2Q838</accession>
<dbReference type="Proteomes" id="UP001231649">
    <property type="component" value="Chromosome 24"/>
</dbReference>
<organism evidence="1 2">
    <name type="scientific">Mythimna loreyi</name>
    <dbReference type="NCBI Taxonomy" id="667449"/>
    <lineage>
        <taxon>Eukaryota</taxon>
        <taxon>Metazoa</taxon>
        <taxon>Ecdysozoa</taxon>
        <taxon>Arthropoda</taxon>
        <taxon>Hexapoda</taxon>
        <taxon>Insecta</taxon>
        <taxon>Pterygota</taxon>
        <taxon>Neoptera</taxon>
        <taxon>Endopterygota</taxon>
        <taxon>Lepidoptera</taxon>
        <taxon>Glossata</taxon>
        <taxon>Ditrysia</taxon>
        <taxon>Noctuoidea</taxon>
        <taxon>Noctuidae</taxon>
        <taxon>Noctuinae</taxon>
        <taxon>Hadenini</taxon>
        <taxon>Mythimna</taxon>
    </lineage>
</organism>
<evidence type="ECO:0000313" key="1">
    <source>
        <dbReference type="EMBL" id="KAJ8709558.1"/>
    </source>
</evidence>
<proteinExistence type="predicted"/>